<reference evidence="1" key="1">
    <citation type="journal article" date="2021" name="Proc. Natl. Acad. Sci. U.S.A.">
        <title>A Catalog of Tens of Thousands of Viruses from Human Metagenomes Reveals Hidden Associations with Chronic Diseases.</title>
        <authorList>
            <person name="Tisza M.J."/>
            <person name="Buck C.B."/>
        </authorList>
    </citation>
    <scope>NUCLEOTIDE SEQUENCE</scope>
    <source>
        <strain evidence="1">CtnYE48</strain>
    </source>
</reference>
<organism evidence="1">
    <name type="scientific">Podoviridae sp. ctnYE48</name>
    <dbReference type="NCBI Taxonomy" id="2826576"/>
    <lineage>
        <taxon>Viruses</taxon>
        <taxon>Duplodnaviria</taxon>
        <taxon>Heunggongvirae</taxon>
        <taxon>Uroviricota</taxon>
        <taxon>Caudoviricetes</taxon>
    </lineage>
</organism>
<accession>A0A8S5M488</accession>
<name>A0A8S5M488_9CAUD</name>
<protein>
    <submittedName>
        <fullName evidence="1">Uncharacterized protein</fullName>
    </submittedName>
</protein>
<sequence>MNTLRPPTEHKAQLLLDIRKRRQEVRVVSY</sequence>
<dbReference type="EMBL" id="BK014814">
    <property type="protein sequence ID" value="DAD76952.1"/>
    <property type="molecule type" value="Genomic_DNA"/>
</dbReference>
<proteinExistence type="predicted"/>
<evidence type="ECO:0000313" key="1">
    <source>
        <dbReference type="EMBL" id="DAD76952.1"/>
    </source>
</evidence>